<keyword evidence="3" id="KW-1185">Reference proteome</keyword>
<feature type="region of interest" description="Disordered" evidence="1">
    <location>
        <begin position="120"/>
        <end position="214"/>
    </location>
</feature>
<evidence type="ECO:0000313" key="2">
    <source>
        <dbReference type="EMBL" id="GMI07542.1"/>
    </source>
</evidence>
<dbReference type="EMBL" id="BRXW01000113">
    <property type="protein sequence ID" value="GMI07542.1"/>
    <property type="molecule type" value="Genomic_DNA"/>
</dbReference>
<feature type="compositionally biased region" description="Basic residues" evidence="1">
    <location>
        <begin position="123"/>
        <end position="132"/>
    </location>
</feature>
<dbReference type="Gene3D" id="1.10.20.10">
    <property type="entry name" value="Histone, subunit A"/>
    <property type="match status" value="1"/>
</dbReference>
<feature type="compositionally biased region" description="Low complexity" evidence="1">
    <location>
        <begin position="205"/>
        <end position="214"/>
    </location>
</feature>
<dbReference type="Proteomes" id="UP001165122">
    <property type="component" value="Unassembled WGS sequence"/>
</dbReference>
<comment type="caution">
    <text evidence="2">The sequence shown here is derived from an EMBL/GenBank/DDBJ whole genome shotgun (WGS) entry which is preliminary data.</text>
</comment>
<accession>A0A9W7CFW7</accession>
<gene>
    <name evidence="2" type="ORF">TrLO_g8256</name>
</gene>
<dbReference type="GO" id="GO:0046982">
    <property type="term" value="F:protein heterodimerization activity"/>
    <property type="evidence" value="ECO:0007669"/>
    <property type="project" value="InterPro"/>
</dbReference>
<evidence type="ECO:0000256" key="1">
    <source>
        <dbReference type="SAM" id="MobiDB-lite"/>
    </source>
</evidence>
<organism evidence="2 3">
    <name type="scientific">Triparma laevis f. longispina</name>
    <dbReference type="NCBI Taxonomy" id="1714387"/>
    <lineage>
        <taxon>Eukaryota</taxon>
        <taxon>Sar</taxon>
        <taxon>Stramenopiles</taxon>
        <taxon>Ochrophyta</taxon>
        <taxon>Bolidophyceae</taxon>
        <taxon>Parmales</taxon>
        <taxon>Triparmaceae</taxon>
        <taxon>Triparma</taxon>
    </lineage>
</organism>
<dbReference type="OrthoDB" id="10557405at2759"/>
<evidence type="ECO:0000313" key="3">
    <source>
        <dbReference type="Proteomes" id="UP001165122"/>
    </source>
</evidence>
<dbReference type="AlphaFoldDB" id="A0A9W7CFW7"/>
<reference evidence="3" key="1">
    <citation type="journal article" date="2023" name="Commun. Biol.">
        <title>Genome analysis of Parmales, the sister group of diatoms, reveals the evolutionary specialization of diatoms from phago-mixotrophs to photoautotrophs.</title>
        <authorList>
            <person name="Ban H."/>
            <person name="Sato S."/>
            <person name="Yoshikawa S."/>
            <person name="Yamada K."/>
            <person name="Nakamura Y."/>
            <person name="Ichinomiya M."/>
            <person name="Sato N."/>
            <person name="Blanc-Mathieu R."/>
            <person name="Endo H."/>
            <person name="Kuwata A."/>
            <person name="Ogata H."/>
        </authorList>
    </citation>
    <scope>NUCLEOTIDE SEQUENCE [LARGE SCALE GENOMIC DNA]</scope>
    <source>
        <strain evidence="3">NIES 3700</strain>
    </source>
</reference>
<protein>
    <submittedName>
        <fullName evidence="2">Uncharacterized protein</fullName>
    </submittedName>
</protein>
<name>A0A9W7CFW7_9STRA</name>
<dbReference type="InterPro" id="IPR009072">
    <property type="entry name" value="Histone-fold"/>
</dbReference>
<sequence>MASSQQNEGLTASLQYHVSKVASHHADQAASSRIEYSLPPSALSALSTLVYSYSTTLLPTEMVRVAKHRSGNRSRVVVNEQDVRFMVRKVPEESRERSTEEERESGDLWSWEEVRTRALQASKNKKNKRPAKRPAVAPSTSSGKARKTGAGKKFSSDFSSSDSESESDGGRKESDNDDEKNDTTKAATKAAKVNEVISLLDDDGSNSSSEDYYL</sequence>
<feature type="compositionally biased region" description="Low complexity" evidence="1">
    <location>
        <begin position="151"/>
        <end position="162"/>
    </location>
</feature>
<proteinExistence type="predicted"/>